<dbReference type="CDD" id="cd06170">
    <property type="entry name" value="LuxR_C_like"/>
    <property type="match status" value="1"/>
</dbReference>
<keyword evidence="7" id="KW-1185">Reference proteome</keyword>
<dbReference type="SUPFAM" id="SSF52540">
    <property type="entry name" value="P-loop containing nucleoside triphosphate hydrolases"/>
    <property type="match status" value="1"/>
</dbReference>
<keyword evidence="2" id="KW-0238">DNA-binding</keyword>
<protein>
    <submittedName>
        <fullName evidence="6">LuxR family transcriptional regulator</fullName>
    </submittedName>
</protein>
<dbReference type="Proteomes" id="UP000325273">
    <property type="component" value="Unassembled WGS sequence"/>
</dbReference>
<dbReference type="InterPro" id="IPR049945">
    <property type="entry name" value="AAA_22"/>
</dbReference>
<name>A0A5B0G4H0_9BURK</name>
<sequence length="898" mass="98741">MTNQQSVSQPETTLKISPPRAPRHMLARARLSSDCERFRDRVVTIVQAPSGFGKTSLLIQWRQEYLMRGSAVAWLTLDGHDDPRRLLTGLTLAVRAGSGQATFGKRLLEGGAFPDSPLDGVTAWLAEVARAALDVVVILDEAEQLPQASLEALIYLLENPPSNLRIVIASRTGFDRVIARLGSYGQCATVDAAALRFRLDETVGLIGSRLDARVDADASARLHDITEGWPLGLQVALAAVADSDDPVASIDAFASSTAGIREQFVTALLERLSSEDTEYLTRISIVDVLHEDLCEALTRAHDAKQRLMRLARETPLFFGAQGRGKWFRMHSMARDALRERLALMPASAQRELHNRAMHWLADHGMTELAARHALACGQEETAYTLAQKSLHEAVTQGHLVAVLEWLEWLPEAVLDRHPRLRLAMAWALALSERQQLAEVQADAILRSAEPDEAMRYEIDLIMSAAAYFADEPDRAAQLLDRWGDTSPVSEPWLQQVHANRLAARALMDGEYATARQFGRHTPRGVASAAYTYVVRWRAYMIGLSYLLQGQMLLAERTLRPALVQADDSLGRRHPFSCMLAALLATTRFKRGDFDEAAALLANRLDVLERTGTPDVVIFAYRTAARVAAASGAEHRAFDLLENLHAIGAARRMPRLCVASLTEQIRLHSGRFRSASCRTLVRRLDQIVAEHATPNSPLKRRTLLLHQHIAQAFVAIAEQDWRAANHALAFAQQGTEVMKFGAVGVDLMALRAFVQDRLGENSTALLREAVDLSATYGMSLTAPDLHPAFAEWLHERGADGAPRVAASAKQPPATGAGSPGSGPDAGPRVISSAVLTPKERFVLELASRNLTNKEIALAMGVGQETVKWHMKNLFTKLDASSRRQIVRRAQLMGLLQEAV</sequence>
<evidence type="ECO:0000259" key="5">
    <source>
        <dbReference type="PROSITE" id="PS50043"/>
    </source>
</evidence>
<dbReference type="GO" id="GO:0006355">
    <property type="term" value="P:regulation of DNA-templated transcription"/>
    <property type="evidence" value="ECO:0007669"/>
    <property type="project" value="InterPro"/>
</dbReference>
<evidence type="ECO:0000313" key="6">
    <source>
        <dbReference type="EMBL" id="KAA0998337.1"/>
    </source>
</evidence>
<dbReference type="PROSITE" id="PS50043">
    <property type="entry name" value="HTH_LUXR_2"/>
    <property type="match status" value="1"/>
</dbReference>
<dbReference type="Gene3D" id="1.10.10.10">
    <property type="entry name" value="Winged helix-like DNA-binding domain superfamily/Winged helix DNA-binding domain"/>
    <property type="match status" value="1"/>
</dbReference>
<dbReference type="PANTHER" id="PTHR44688:SF16">
    <property type="entry name" value="DNA-BINDING TRANSCRIPTIONAL ACTIVATOR DEVR_DOSR"/>
    <property type="match status" value="1"/>
</dbReference>
<dbReference type="InterPro" id="IPR059106">
    <property type="entry name" value="WHD_MalT"/>
</dbReference>
<dbReference type="GO" id="GO:0016887">
    <property type="term" value="F:ATP hydrolysis activity"/>
    <property type="evidence" value="ECO:0007669"/>
    <property type="project" value="InterPro"/>
</dbReference>
<dbReference type="InterPro" id="IPR011990">
    <property type="entry name" value="TPR-like_helical_dom_sf"/>
</dbReference>
<evidence type="ECO:0000256" key="2">
    <source>
        <dbReference type="ARBA" id="ARBA00023125"/>
    </source>
</evidence>
<dbReference type="GO" id="GO:0003677">
    <property type="term" value="F:DNA binding"/>
    <property type="evidence" value="ECO:0007669"/>
    <property type="project" value="UniProtKB-KW"/>
</dbReference>
<evidence type="ECO:0000256" key="3">
    <source>
        <dbReference type="ARBA" id="ARBA00023163"/>
    </source>
</evidence>
<proteinExistence type="predicted"/>
<reference evidence="6 7" key="1">
    <citation type="submission" date="2019-08" db="EMBL/GenBank/DDBJ databases">
        <title>Paraburkholderia sp. DCY113.</title>
        <authorList>
            <person name="Kang J."/>
        </authorList>
    </citation>
    <scope>NUCLEOTIDE SEQUENCE [LARGE SCALE GENOMIC DNA]</scope>
    <source>
        <strain evidence="6 7">DCY113</strain>
    </source>
</reference>
<dbReference type="Pfam" id="PF13401">
    <property type="entry name" value="AAA_22"/>
    <property type="match status" value="1"/>
</dbReference>
<dbReference type="SUPFAM" id="SSF48452">
    <property type="entry name" value="TPR-like"/>
    <property type="match status" value="1"/>
</dbReference>
<dbReference type="Pfam" id="PF25873">
    <property type="entry name" value="WHD_MalT"/>
    <property type="match status" value="1"/>
</dbReference>
<feature type="region of interest" description="Disordered" evidence="4">
    <location>
        <begin position="799"/>
        <end position="827"/>
    </location>
</feature>
<comment type="caution">
    <text evidence="6">The sequence shown here is derived from an EMBL/GenBank/DDBJ whole genome shotgun (WGS) entry which is preliminary data.</text>
</comment>
<keyword evidence="3" id="KW-0804">Transcription</keyword>
<keyword evidence="1" id="KW-0805">Transcription regulation</keyword>
<feature type="compositionally biased region" description="Low complexity" evidence="4">
    <location>
        <begin position="810"/>
        <end position="826"/>
    </location>
</feature>
<dbReference type="Gene3D" id="1.25.40.10">
    <property type="entry name" value="Tetratricopeptide repeat domain"/>
    <property type="match status" value="1"/>
</dbReference>
<evidence type="ECO:0000256" key="1">
    <source>
        <dbReference type="ARBA" id="ARBA00023015"/>
    </source>
</evidence>
<feature type="compositionally biased region" description="Polar residues" evidence="4">
    <location>
        <begin position="1"/>
        <end position="15"/>
    </location>
</feature>
<dbReference type="InterPro" id="IPR027417">
    <property type="entry name" value="P-loop_NTPase"/>
</dbReference>
<feature type="domain" description="HTH luxR-type" evidence="5">
    <location>
        <begin position="827"/>
        <end position="892"/>
    </location>
</feature>
<dbReference type="SMART" id="SM00421">
    <property type="entry name" value="HTH_LUXR"/>
    <property type="match status" value="1"/>
</dbReference>
<dbReference type="PRINTS" id="PR00038">
    <property type="entry name" value="HTHLUXR"/>
</dbReference>
<dbReference type="InterPro" id="IPR000792">
    <property type="entry name" value="Tscrpt_reg_LuxR_C"/>
</dbReference>
<evidence type="ECO:0000256" key="4">
    <source>
        <dbReference type="SAM" id="MobiDB-lite"/>
    </source>
</evidence>
<dbReference type="InterPro" id="IPR016032">
    <property type="entry name" value="Sig_transdc_resp-reg_C-effctor"/>
</dbReference>
<dbReference type="AlphaFoldDB" id="A0A5B0G4H0"/>
<gene>
    <name evidence="6" type="ORF">FVF58_44980</name>
</gene>
<dbReference type="SUPFAM" id="SSF46894">
    <property type="entry name" value="C-terminal effector domain of the bipartite response regulators"/>
    <property type="match status" value="1"/>
</dbReference>
<dbReference type="EMBL" id="VTUZ01000060">
    <property type="protein sequence ID" value="KAA0998337.1"/>
    <property type="molecule type" value="Genomic_DNA"/>
</dbReference>
<dbReference type="InterPro" id="IPR036388">
    <property type="entry name" value="WH-like_DNA-bd_sf"/>
</dbReference>
<dbReference type="PANTHER" id="PTHR44688">
    <property type="entry name" value="DNA-BINDING TRANSCRIPTIONAL ACTIVATOR DEVR_DOSR"/>
    <property type="match status" value="1"/>
</dbReference>
<evidence type="ECO:0000313" key="7">
    <source>
        <dbReference type="Proteomes" id="UP000325273"/>
    </source>
</evidence>
<feature type="region of interest" description="Disordered" evidence="4">
    <location>
        <begin position="1"/>
        <end position="21"/>
    </location>
</feature>
<dbReference type="RefSeq" id="WP_149676033.1">
    <property type="nucleotide sequence ID" value="NZ_VTUZ01000060.1"/>
</dbReference>
<organism evidence="6 7">
    <name type="scientific">Paraburkholderia panacisoli</name>
    <dbReference type="NCBI Taxonomy" id="2603818"/>
    <lineage>
        <taxon>Bacteria</taxon>
        <taxon>Pseudomonadati</taxon>
        <taxon>Pseudomonadota</taxon>
        <taxon>Betaproteobacteria</taxon>
        <taxon>Burkholderiales</taxon>
        <taxon>Burkholderiaceae</taxon>
        <taxon>Paraburkholderia</taxon>
    </lineage>
</organism>
<accession>A0A5B0G4H0</accession>
<dbReference type="Pfam" id="PF00196">
    <property type="entry name" value="GerE"/>
    <property type="match status" value="1"/>
</dbReference>